<feature type="region of interest" description="Disordered" evidence="1">
    <location>
        <begin position="98"/>
        <end position="152"/>
    </location>
</feature>
<feature type="compositionally biased region" description="Basic and acidic residues" evidence="1">
    <location>
        <begin position="126"/>
        <end position="148"/>
    </location>
</feature>
<organism evidence="2 3">
    <name type="scientific">Sinanodonta woodiana</name>
    <name type="common">Chinese pond mussel</name>
    <name type="synonym">Anodonta woodiana</name>
    <dbReference type="NCBI Taxonomy" id="1069815"/>
    <lineage>
        <taxon>Eukaryota</taxon>
        <taxon>Metazoa</taxon>
        <taxon>Spiralia</taxon>
        <taxon>Lophotrochozoa</taxon>
        <taxon>Mollusca</taxon>
        <taxon>Bivalvia</taxon>
        <taxon>Autobranchia</taxon>
        <taxon>Heteroconchia</taxon>
        <taxon>Palaeoheterodonta</taxon>
        <taxon>Unionida</taxon>
        <taxon>Unionoidea</taxon>
        <taxon>Unionidae</taxon>
        <taxon>Unioninae</taxon>
        <taxon>Sinanodonta</taxon>
    </lineage>
</organism>
<evidence type="ECO:0000313" key="3">
    <source>
        <dbReference type="Proteomes" id="UP001634394"/>
    </source>
</evidence>
<dbReference type="EMBL" id="JBJQND010000017">
    <property type="protein sequence ID" value="KAL3842804.1"/>
    <property type="molecule type" value="Genomic_DNA"/>
</dbReference>
<name>A0ABD3U048_SINWO</name>
<gene>
    <name evidence="2" type="ORF">ACJMK2_020788</name>
</gene>
<sequence length="596" mass="68408">MARQESGKVKIFCLTGFKKKNTEPVSQKHVHFMEREPLTFIETKQICEPFLECVPHEDLSAVSSSFLDSIKDKNRVRPNLKKIFKIWESCSRKSKSASHLRRRDQLRVDQRRKSETDLMDNSYELGDCRNNDLKHASDQSRQSDRNEGNYHYMRPINHNERTVQENINHIPDSLSLREEIQKESNLLIVNKAHVSTHPANPNPRYSHESGSSSGRKELDVTRKNEIRDMRYENRLTEVKRLSPKALMLRGILNKIRIAETENVTETTATEQQRENIVGDIDKREQEPETDDDPAEFMSGVDGQGLEQFFSFCDKMLISEYRRYSCMTASEFAAKRKKAIDMSHKLGNTTVQGRTSVNLNCKTSPQPNTDFRIKDPQTQLSSSISSTDEPSLGFEAPFSSTPVIAGSFQRRLYNPHISGIFTDPDVTDTEDNDIGQSFNVQPTNACVDLSSSVFWRSDYVLPPNTKCRDYTPKISKFDRKLVNDIRKTDIVVNNPSQIRRHTRDFVRSSTGVPNLIDERTKHKQSSYNYTMTTCDVNQRLFGEDESRPVSGVLPALKLRVNHAELHNNWDYMKYPIHDSDSGCGYSMNSESVFLGII</sequence>
<protein>
    <submittedName>
        <fullName evidence="2">Uncharacterized protein</fullName>
    </submittedName>
</protein>
<feature type="compositionally biased region" description="Basic and acidic residues" evidence="1">
    <location>
        <begin position="103"/>
        <end position="116"/>
    </location>
</feature>
<evidence type="ECO:0000256" key="1">
    <source>
        <dbReference type="SAM" id="MobiDB-lite"/>
    </source>
</evidence>
<feature type="region of interest" description="Disordered" evidence="1">
    <location>
        <begin position="194"/>
        <end position="218"/>
    </location>
</feature>
<proteinExistence type="predicted"/>
<dbReference type="AlphaFoldDB" id="A0ABD3U048"/>
<dbReference type="Proteomes" id="UP001634394">
    <property type="component" value="Unassembled WGS sequence"/>
</dbReference>
<reference evidence="2 3" key="1">
    <citation type="submission" date="2024-11" db="EMBL/GenBank/DDBJ databases">
        <title>Chromosome-level genome assembly of the freshwater bivalve Anodonta woodiana.</title>
        <authorList>
            <person name="Chen X."/>
        </authorList>
    </citation>
    <scope>NUCLEOTIDE SEQUENCE [LARGE SCALE GENOMIC DNA]</scope>
    <source>
        <strain evidence="2">MN2024</strain>
        <tissue evidence="2">Gills</tissue>
    </source>
</reference>
<evidence type="ECO:0000313" key="2">
    <source>
        <dbReference type="EMBL" id="KAL3842804.1"/>
    </source>
</evidence>
<comment type="caution">
    <text evidence="2">The sequence shown here is derived from an EMBL/GenBank/DDBJ whole genome shotgun (WGS) entry which is preliminary data.</text>
</comment>
<feature type="region of interest" description="Disordered" evidence="1">
    <location>
        <begin position="356"/>
        <end position="375"/>
    </location>
</feature>
<feature type="compositionally biased region" description="Polar residues" evidence="1">
    <location>
        <begin position="356"/>
        <end position="368"/>
    </location>
</feature>
<accession>A0ABD3U048</accession>
<keyword evidence="3" id="KW-1185">Reference proteome</keyword>